<dbReference type="Proteomes" id="UP000070700">
    <property type="component" value="Unassembled WGS sequence"/>
</dbReference>
<reference evidence="2 3" key="1">
    <citation type="submission" date="2015-10" db="EMBL/GenBank/DDBJ databases">
        <title>Full genome of DAOMC 229536 Phialocephala scopiformis, a fungal endophyte of spruce producing the potent anti-insectan compound rugulosin.</title>
        <authorList>
            <consortium name="DOE Joint Genome Institute"/>
            <person name="Walker A.K."/>
            <person name="Frasz S.L."/>
            <person name="Seifert K.A."/>
            <person name="Miller J.D."/>
            <person name="Mondo S.J."/>
            <person name="Labutti K."/>
            <person name="Lipzen A."/>
            <person name="Dockter R."/>
            <person name="Kennedy M."/>
            <person name="Grigoriev I.V."/>
            <person name="Spatafora J.W."/>
        </authorList>
    </citation>
    <scope>NUCLEOTIDE SEQUENCE [LARGE SCALE GENOMIC DNA]</scope>
    <source>
        <strain evidence="2 3">CBS 120377</strain>
    </source>
</reference>
<feature type="region of interest" description="Disordered" evidence="1">
    <location>
        <begin position="1"/>
        <end position="54"/>
    </location>
</feature>
<gene>
    <name evidence="2" type="ORF">LY89DRAFT_732750</name>
</gene>
<name>A0A194XE69_MOLSC</name>
<accession>A0A194XE69</accession>
<evidence type="ECO:0000313" key="3">
    <source>
        <dbReference type="Proteomes" id="UP000070700"/>
    </source>
</evidence>
<dbReference type="KEGG" id="psco:LY89DRAFT_732750"/>
<evidence type="ECO:0000256" key="1">
    <source>
        <dbReference type="SAM" id="MobiDB-lite"/>
    </source>
</evidence>
<dbReference type="EMBL" id="KQ947413">
    <property type="protein sequence ID" value="KUJ18057.1"/>
    <property type="molecule type" value="Genomic_DNA"/>
</dbReference>
<sequence length="145" mass="15671">MTTPKRNSGTAFTGLSMQSSGLASVGSSPAAAAAPKAAPTKKREDDEFSDGVSEWSAWDFPDKDGDLETMGATDAIPTLPAPLLPLGKFATITERCFVYGHCCRLVESTLAQRAEGGMEWMTDGEYDRFLEAARFQHWGSMENLI</sequence>
<protein>
    <submittedName>
        <fullName evidence="2">Uncharacterized protein</fullName>
    </submittedName>
</protein>
<feature type="compositionally biased region" description="Low complexity" evidence="1">
    <location>
        <begin position="29"/>
        <end position="38"/>
    </location>
</feature>
<keyword evidence="3" id="KW-1185">Reference proteome</keyword>
<dbReference type="InParanoid" id="A0A194XE69"/>
<proteinExistence type="predicted"/>
<evidence type="ECO:0000313" key="2">
    <source>
        <dbReference type="EMBL" id="KUJ18057.1"/>
    </source>
</evidence>
<dbReference type="GeneID" id="28829452"/>
<organism evidence="2 3">
    <name type="scientific">Mollisia scopiformis</name>
    <name type="common">Conifer needle endophyte fungus</name>
    <name type="synonym">Phialocephala scopiformis</name>
    <dbReference type="NCBI Taxonomy" id="149040"/>
    <lineage>
        <taxon>Eukaryota</taxon>
        <taxon>Fungi</taxon>
        <taxon>Dikarya</taxon>
        <taxon>Ascomycota</taxon>
        <taxon>Pezizomycotina</taxon>
        <taxon>Leotiomycetes</taxon>
        <taxon>Helotiales</taxon>
        <taxon>Mollisiaceae</taxon>
        <taxon>Mollisia</taxon>
    </lineage>
</organism>
<dbReference type="AlphaFoldDB" id="A0A194XE69"/>
<feature type="compositionally biased region" description="Polar residues" evidence="1">
    <location>
        <begin position="1"/>
        <end position="27"/>
    </location>
</feature>
<dbReference type="RefSeq" id="XP_018072412.1">
    <property type="nucleotide sequence ID" value="XM_018219726.1"/>
</dbReference>